<evidence type="ECO:0000256" key="4">
    <source>
        <dbReference type="ARBA" id="ARBA00031367"/>
    </source>
</evidence>
<dbReference type="SUPFAM" id="SSF51735">
    <property type="entry name" value="NAD(P)-binding Rossmann-fold domains"/>
    <property type="match status" value="1"/>
</dbReference>
<dbReference type="RefSeq" id="WP_279432451.1">
    <property type="nucleotide sequence ID" value="NZ_NRRP01000001.1"/>
</dbReference>
<dbReference type="PANTHER" id="PTHR43725">
    <property type="entry name" value="UDP-GLUCOSE 4-EPIMERASE"/>
    <property type="match status" value="1"/>
</dbReference>
<protein>
    <recommendedName>
        <fullName evidence="3">UDP-glucose 4-epimerase</fullName>
    </recommendedName>
    <alternativeName>
        <fullName evidence="5">Galactowaldenase</fullName>
    </alternativeName>
    <alternativeName>
        <fullName evidence="4">UDP-galactose 4-epimerase</fullName>
    </alternativeName>
</protein>
<dbReference type="InterPro" id="IPR001509">
    <property type="entry name" value="Epimerase_deHydtase"/>
</dbReference>
<evidence type="ECO:0000313" key="7">
    <source>
        <dbReference type="EMBL" id="TCP27219.1"/>
    </source>
</evidence>
<dbReference type="Pfam" id="PF01370">
    <property type="entry name" value="Epimerase"/>
    <property type="match status" value="1"/>
</dbReference>
<dbReference type="Proteomes" id="UP000295733">
    <property type="component" value="Unassembled WGS sequence"/>
</dbReference>
<dbReference type="AlphaFoldDB" id="A0A4R2NY71"/>
<gene>
    <name evidence="7" type="ORF">EV656_101122</name>
</gene>
<dbReference type="PANTHER" id="PTHR43725:SF53">
    <property type="entry name" value="UDP-ARABINOSE 4-EPIMERASE 1"/>
    <property type="match status" value="1"/>
</dbReference>
<dbReference type="InterPro" id="IPR036291">
    <property type="entry name" value="NAD(P)-bd_dom_sf"/>
</dbReference>
<accession>A0A4R2NY71</accession>
<feature type="domain" description="NAD-dependent epimerase/dehydratase" evidence="6">
    <location>
        <begin position="13"/>
        <end position="82"/>
    </location>
</feature>
<reference evidence="7 8" key="1">
    <citation type="submission" date="2019-03" db="EMBL/GenBank/DDBJ databases">
        <title>Genomic Encyclopedia of Type Strains, Phase IV (KMG-IV): sequencing the most valuable type-strain genomes for metagenomic binning, comparative biology and taxonomic classification.</title>
        <authorList>
            <person name="Goeker M."/>
        </authorList>
    </citation>
    <scope>NUCLEOTIDE SEQUENCE [LARGE SCALE GENOMIC DNA]</scope>
    <source>
        <strain evidence="7 8">DSM 2781</strain>
    </source>
</reference>
<organism evidence="7 8">
    <name type="scientific">Rhodovulum adriaticum</name>
    <name type="common">Rhodopseudomonas adriatica</name>
    <dbReference type="NCBI Taxonomy" id="35804"/>
    <lineage>
        <taxon>Bacteria</taxon>
        <taxon>Pseudomonadati</taxon>
        <taxon>Pseudomonadota</taxon>
        <taxon>Alphaproteobacteria</taxon>
        <taxon>Rhodobacterales</taxon>
        <taxon>Paracoccaceae</taxon>
        <taxon>Rhodovulum</taxon>
    </lineage>
</organism>
<evidence type="ECO:0000256" key="3">
    <source>
        <dbReference type="ARBA" id="ARBA00018569"/>
    </source>
</evidence>
<evidence type="ECO:0000256" key="5">
    <source>
        <dbReference type="ARBA" id="ARBA00033067"/>
    </source>
</evidence>
<comment type="similarity">
    <text evidence="2">Belongs to the NAD(P)-dependent epimerase/dehydratase family.</text>
</comment>
<dbReference type="Gene3D" id="3.40.50.720">
    <property type="entry name" value="NAD(P)-binding Rossmann-like Domain"/>
    <property type="match status" value="1"/>
</dbReference>
<dbReference type="EMBL" id="SLXL01000001">
    <property type="protein sequence ID" value="TCP27219.1"/>
    <property type="molecule type" value="Genomic_DNA"/>
</dbReference>
<evidence type="ECO:0000313" key="8">
    <source>
        <dbReference type="Proteomes" id="UP000295733"/>
    </source>
</evidence>
<dbReference type="GO" id="GO:0033499">
    <property type="term" value="P:galactose catabolic process via UDP-galactose, Leloir pathway"/>
    <property type="evidence" value="ECO:0007669"/>
    <property type="project" value="TreeGrafter"/>
</dbReference>
<name>A0A4R2NY71_RHOAD</name>
<comment type="caution">
    <text evidence="7">The sequence shown here is derived from an EMBL/GenBank/DDBJ whole genome shotgun (WGS) entry which is preliminary data.</text>
</comment>
<comment type="pathway">
    <text evidence="1">Carbohydrate metabolism; galactose metabolism.</text>
</comment>
<evidence type="ECO:0000256" key="1">
    <source>
        <dbReference type="ARBA" id="ARBA00004947"/>
    </source>
</evidence>
<evidence type="ECO:0000256" key="2">
    <source>
        <dbReference type="ARBA" id="ARBA00007637"/>
    </source>
</evidence>
<dbReference type="Gene3D" id="3.90.25.10">
    <property type="entry name" value="UDP-galactose 4-epimerase, domain 1"/>
    <property type="match status" value="1"/>
</dbReference>
<sequence>MAGADPQGRSGQSTPRATHLIKVAAEVALGKREALEIYGTDWPTADGTGVRDFIHVDDLAAAHRLAIEALCNGTGNRIYNCGYGHGFSVSAVVSTLGEITGKPLPTRAAPRRPGDLAEVVADSAALRENLGWRPRHDDLREILRHSLAWEARS</sequence>
<keyword evidence="8" id="KW-1185">Reference proteome</keyword>
<proteinExistence type="inferred from homology"/>
<evidence type="ECO:0000259" key="6">
    <source>
        <dbReference type="Pfam" id="PF01370"/>
    </source>
</evidence>